<gene>
    <name evidence="3" type="ORF">LTR97_002809</name>
</gene>
<dbReference type="Pfam" id="PF12708">
    <property type="entry name" value="Pect-lyase_RHGA_epim"/>
    <property type="match status" value="2"/>
</dbReference>
<dbReference type="Proteomes" id="UP001310594">
    <property type="component" value="Unassembled WGS sequence"/>
</dbReference>
<dbReference type="AlphaFoldDB" id="A0AAN7ZPP5"/>
<dbReference type="GO" id="GO:0004650">
    <property type="term" value="F:polygalacturonase activity"/>
    <property type="evidence" value="ECO:0007669"/>
    <property type="project" value="InterPro"/>
</dbReference>
<feature type="domain" description="Rhamnogalacturonase A/B/Epimerase-like pectate lyase" evidence="2">
    <location>
        <begin position="414"/>
        <end position="476"/>
    </location>
</feature>
<feature type="signal peptide" evidence="1">
    <location>
        <begin position="1"/>
        <end position="20"/>
    </location>
</feature>
<sequence>MLTTALSAMLTLTALSPVAAAPMPQAPAAPSTSTGYWLGQEGFHANQPVWGNDDVNYKVFRDVTKYGAKGDGVTDDTNAINAALSDGDRCGLGCNSSTTTPAIVYFPAGTYAVHAPLIMYYYTQLIGDANNLPTIKATANFTGMAVLDADPYGEFGVNWFINQNNFFRQVRNFIIDITGISGNTGAGIHWQVAQATSLQNIIFNMKKGTDSQQQGIFMDNGSGGFMGDLIFNGGKYGAFFGNQQFTSRNMTFNDCQTAIFMNWNWGWTLSGITVNGPGGSATGIDMANSPQNQTVGSVIVSDSKFTGVQYGIRSAYGKSGNVPETGGSLVIDNVDMSTVASAVVDDENKEILAGGSKIAHWVSGNVYDHKSTAVATQGNIIAPNKAPSLLLNGNIFGRSKPQYEGAQASDFMQINAAGCKGDGATDATDCVQKFLNDAASANKIAYFNHGVYKVTKTITVPATIKIVGELWSTILASGFTGSSPIPVWRIGTPGQTGAVEISDMLFEIDGPNQAAIMVQWDLSSAQGASGMWDSHVRMGGSANSKLLLAQCAKDPGNPTVPKQCEASFMMFYASPQSSGVYLENTWFWTADHDMEDPANLQTSIYNGRGVLIRSRSGPVWLWGTSSEHSVLYNYQFDGVKALFAGFMQSETPYMQPAPMAPVPFMFNNNYDDPTFTICSDGSTGTSDAPCKDAWGLRIVNSQGVLVYGAGLYSFFNAYTQQCVIDEDCQKNMIRIQNSQVSMYAVTTKAAINMIVDDNGTVVKGADNRDVYGDTVAYYNTA</sequence>
<dbReference type="InterPro" id="IPR024535">
    <property type="entry name" value="RHGA/B-epi-like_pectate_lyase"/>
</dbReference>
<dbReference type="Gene3D" id="2.160.20.10">
    <property type="entry name" value="Single-stranded right-handed beta-helix, Pectin lyase-like"/>
    <property type="match status" value="2"/>
</dbReference>
<evidence type="ECO:0000259" key="2">
    <source>
        <dbReference type="Pfam" id="PF12708"/>
    </source>
</evidence>
<dbReference type="CDD" id="cd23668">
    <property type="entry name" value="GH55_beta13glucanase-like"/>
    <property type="match status" value="1"/>
</dbReference>
<protein>
    <recommendedName>
        <fullName evidence="2">Rhamnogalacturonase A/B/Epimerase-like pectate lyase domain-containing protein</fullName>
    </recommendedName>
</protein>
<name>A0AAN7ZPP5_9PEZI</name>
<organism evidence="3 4">
    <name type="scientific">Elasticomyces elasticus</name>
    <dbReference type="NCBI Taxonomy" id="574655"/>
    <lineage>
        <taxon>Eukaryota</taxon>
        <taxon>Fungi</taxon>
        <taxon>Dikarya</taxon>
        <taxon>Ascomycota</taxon>
        <taxon>Pezizomycotina</taxon>
        <taxon>Dothideomycetes</taxon>
        <taxon>Dothideomycetidae</taxon>
        <taxon>Mycosphaerellales</taxon>
        <taxon>Teratosphaeriaceae</taxon>
        <taxon>Elasticomyces</taxon>
    </lineage>
</organism>
<dbReference type="EMBL" id="JAVRQU010000004">
    <property type="protein sequence ID" value="KAK5703796.1"/>
    <property type="molecule type" value="Genomic_DNA"/>
</dbReference>
<keyword evidence="1" id="KW-0732">Signal</keyword>
<dbReference type="PANTHER" id="PTHR33928:SF2">
    <property type="entry name" value="PECTATE LYASE SUPERFAMILY PROTEIN DOMAIN-CONTAINING PROTEIN-RELATED"/>
    <property type="match status" value="1"/>
</dbReference>
<dbReference type="InterPro" id="IPR012334">
    <property type="entry name" value="Pectin_lyas_fold"/>
</dbReference>
<evidence type="ECO:0000256" key="1">
    <source>
        <dbReference type="SAM" id="SignalP"/>
    </source>
</evidence>
<feature type="domain" description="Rhamnogalacturonase A/B/Epimerase-like pectate lyase" evidence="2">
    <location>
        <begin position="60"/>
        <end position="276"/>
    </location>
</feature>
<evidence type="ECO:0000313" key="4">
    <source>
        <dbReference type="Proteomes" id="UP001310594"/>
    </source>
</evidence>
<feature type="chain" id="PRO_5042917786" description="Rhamnogalacturonase A/B/Epimerase-like pectate lyase domain-containing protein" evidence="1">
    <location>
        <begin position="21"/>
        <end position="781"/>
    </location>
</feature>
<dbReference type="SUPFAM" id="SSF51126">
    <property type="entry name" value="Pectin lyase-like"/>
    <property type="match status" value="2"/>
</dbReference>
<dbReference type="PANTHER" id="PTHR33928">
    <property type="entry name" value="POLYGALACTURONASE QRT3"/>
    <property type="match status" value="1"/>
</dbReference>
<dbReference type="InterPro" id="IPR039279">
    <property type="entry name" value="QRT3-like"/>
</dbReference>
<evidence type="ECO:0000313" key="3">
    <source>
        <dbReference type="EMBL" id="KAK5703796.1"/>
    </source>
</evidence>
<comment type="caution">
    <text evidence="3">The sequence shown here is derived from an EMBL/GenBank/DDBJ whole genome shotgun (WGS) entry which is preliminary data.</text>
</comment>
<dbReference type="InterPro" id="IPR011050">
    <property type="entry name" value="Pectin_lyase_fold/virulence"/>
</dbReference>
<accession>A0AAN7ZPP5</accession>
<proteinExistence type="predicted"/>
<reference evidence="3" key="1">
    <citation type="submission" date="2023-08" db="EMBL/GenBank/DDBJ databases">
        <title>Black Yeasts Isolated from many extreme environments.</title>
        <authorList>
            <person name="Coleine C."/>
            <person name="Stajich J.E."/>
            <person name="Selbmann L."/>
        </authorList>
    </citation>
    <scope>NUCLEOTIDE SEQUENCE</scope>
    <source>
        <strain evidence="3">CCFEE 5810</strain>
    </source>
</reference>